<sequence length="102" mass="11536">MKLLLKVLFLIFGSISGFISCSLLLAVLVSIGNKNASFIVWDPGPIWIPLVYLIAILVLNIFCYLYMVKKEGSRKITRRYFVVFTLSFLLFPVIGDIIASFL</sequence>
<keyword evidence="1" id="KW-0812">Transmembrane</keyword>
<evidence type="ECO:0000256" key="1">
    <source>
        <dbReference type="SAM" id="Phobius"/>
    </source>
</evidence>
<protein>
    <submittedName>
        <fullName evidence="2">Membrane protein</fullName>
    </submittedName>
</protein>
<dbReference type="EMBL" id="JAGGKG010000009">
    <property type="protein sequence ID" value="MBP1905615.1"/>
    <property type="molecule type" value="Genomic_DNA"/>
</dbReference>
<dbReference type="Proteomes" id="UP001519272">
    <property type="component" value="Unassembled WGS sequence"/>
</dbReference>
<evidence type="ECO:0000313" key="3">
    <source>
        <dbReference type="Proteomes" id="UP001519272"/>
    </source>
</evidence>
<comment type="caution">
    <text evidence="2">The sequence shown here is derived from an EMBL/GenBank/DDBJ whole genome shotgun (WGS) entry which is preliminary data.</text>
</comment>
<feature type="transmembrane region" description="Helical" evidence="1">
    <location>
        <begin position="7"/>
        <end position="31"/>
    </location>
</feature>
<evidence type="ECO:0000313" key="2">
    <source>
        <dbReference type="EMBL" id="MBP1905615.1"/>
    </source>
</evidence>
<feature type="transmembrane region" description="Helical" evidence="1">
    <location>
        <begin position="80"/>
        <end position="101"/>
    </location>
</feature>
<gene>
    <name evidence="2" type="ORF">J2Z32_002245</name>
</gene>
<accession>A0ABS4FSR3</accession>
<name>A0ABS4FSR3_9BACL</name>
<keyword evidence="1" id="KW-1133">Transmembrane helix</keyword>
<reference evidence="2 3" key="1">
    <citation type="submission" date="2021-03" db="EMBL/GenBank/DDBJ databases">
        <title>Genomic Encyclopedia of Type Strains, Phase IV (KMG-IV): sequencing the most valuable type-strain genomes for metagenomic binning, comparative biology and taxonomic classification.</title>
        <authorList>
            <person name="Goeker M."/>
        </authorList>
    </citation>
    <scope>NUCLEOTIDE SEQUENCE [LARGE SCALE GENOMIC DNA]</scope>
    <source>
        <strain evidence="2 3">DSM 14349</strain>
    </source>
</reference>
<keyword evidence="3" id="KW-1185">Reference proteome</keyword>
<proteinExistence type="predicted"/>
<dbReference type="RefSeq" id="WP_210089237.1">
    <property type="nucleotide sequence ID" value="NZ_JAGGKG010000009.1"/>
</dbReference>
<feature type="transmembrane region" description="Helical" evidence="1">
    <location>
        <begin position="46"/>
        <end position="68"/>
    </location>
</feature>
<keyword evidence="1" id="KW-0472">Membrane</keyword>
<organism evidence="2 3">
    <name type="scientific">Paenibacillus turicensis</name>
    <dbReference type="NCBI Taxonomy" id="160487"/>
    <lineage>
        <taxon>Bacteria</taxon>
        <taxon>Bacillati</taxon>
        <taxon>Bacillota</taxon>
        <taxon>Bacilli</taxon>
        <taxon>Bacillales</taxon>
        <taxon>Paenibacillaceae</taxon>
        <taxon>Paenibacillus</taxon>
    </lineage>
</organism>
<dbReference type="PROSITE" id="PS51257">
    <property type="entry name" value="PROKAR_LIPOPROTEIN"/>
    <property type="match status" value="1"/>
</dbReference>